<dbReference type="SUPFAM" id="SSF52402">
    <property type="entry name" value="Adenine nucleotide alpha hydrolases-like"/>
    <property type="match status" value="1"/>
</dbReference>
<dbReference type="EMBL" id="JAMQOQ010000001">
    <property type="protein sequence ID" value="MDS0293108.1"/>
    <property type="molecule type" value="Genomic_DNA"/>
</dbReference>
<dbReference type="RefSeq" id="WP_310927621.1">
    <property type="nucleotide sequence ID" value="NZ_JAMQOQ010000001.1"/>
</dbReference>
<dbReference type="PRINTS" id="PR01438">
    <property type="entry name" value="UNVRSLSTRESS"/>
</dbReference>
<reference evidence="3 4" key="1">
    <citation type="submission" date="2022-06" db="EMBL/GenBank/DDBJ databases">
        <title>Halogeometricum sp. a new haloarchaeum isolate from saline soil.</title>
        <authorList>
            <person name="Strakova D."/>
            <person name="Galisteo C."/>
            <person name="Sanchez-Porro C."/>
            <person name="Ventosa A."/>
        </authorList>
    </citation>
    <scope>NUCLEOTIDE SEQUENCE [LARGE SCALE GENOMIC DNA]</scope>
    <source>
        <strain evidence="4">S3BR25-2</strain>
    </source>
</reference>
<dbReference type="PANTHER" id="PTHR46268:SF6">
    <property type="entry name" value="UNIVERSAL STRESS PROTEIN UP12"/>
    <property type="match status" value="1"/>
</dbReference>
<feature type="domain" description="UspA" evidence="2">
    <location>
        <begin position="1"/>
        <end position="141"/>
    </location>
</feature>
<name>A0ABU2FYV0_9EURY</name>
<gene>
    <name evidence="3" type="ORF">NDI79_02845</name>
</gene>
<accession>A0ABU2FYV0</accession>
<keyword evidence="4" id="KW-1185">Reference proteome</keyword>
<evidence type="ECO:0000313" key="3">
    <source>
        <dbReference type="EMBL" id="MDS0293108.1"/>
    </source>
</evidence>
<sequence>MYERILVPTDGSDPADGAVEHAVDLASTYGAEIHLLFVVDIRSAGQGEWALDAEAVFEAGRSHGETVVNEVADYVRSKDVAVTTAVRTGVPPEEIHDYADEEACDLVVMGTHGRTGLDRYLLGSVTEKVVRRSDVPVLTVRTASSD</sequence>
<comment type="caution">
    <text evidence="3">The sequence shown here is derived from an EMBL/GenBank/DDBJ whole genome shotgun (WGS) entry which is preliminary data.</text>
</comment>
<dbReference type="PANTHER" id="PTHR46268">
    <property type="entry name" value="STRESS RESPONSE PROTEIN NHAX"/>
    <property type="match status" value="1"/>
</dbReference>
<dbReference type="InterPro" id="IPR006016">
    <property type="entry name" value="UspA"/>
</dbReference>
<comment type="similarity">
    <text evidence="1">Belongs to the universal stress protein A family.</text>
</comment>
<dbReference type="InterPro" id="IPR006015">
    <property type="entry name" value="Universal_stress_UspA"/>
</dbReference>
<dbReference type="Proteomes" id="UP001254813">
    <property type="component" value="Unassembled WGS sequence"/>
</dbReference>
<evidence type="ECO:0000313" key="4">
    <source>
        <dbReference type="Proteomes" id="UP001254813"/>
    </source>
</evidence>
<evidence type="ECO:0000256" key="1">
    <source>
        <dbReference type="ARBA" id="ARBA00008791"/>
    </source>
</evidence>
<organism evidence="3 4">
    <name type="scientific">Halogeometricum luteum</name>
    <dbReference type="NCBI Taxonomy" id="2950537"/>
    <lineage>
        <taxon>Archaea</taxon>
        <taxon>Methanobacteriati</taxon>
        <taxon>Methanobacteriota</taxon>
        <taxon>Stenosarchaea group</taxon>
        <taxon>Halobacteria</taxon>
        <taxon>Halobacteriales</taxon>
        <taxon>Haloferacaceae</taxon>
        <taxon>Halogeometricum</taxon>
    </lineage>
</organism>
<dbReference type="InterPro" id="IPR014729">
    <property type="entry name" value="Rossmann-like_a/b/a_fold"/>
</dbReference>
<dbReference type="Pfam" id="PF00582">
    <property type="entry name" value="Usp"/>
    <property type="match status" value="1"/>
</dbReference>
<proteinExistence type="inferred from homology"/>
<dbReference type="PIRSF" id="PIRSF006276">
    <property type="entry name" value="UspA"/>
    <property type="match status" value="1"/>
</dbReference>
<evidence type="ECO:0000259" key="2">
    <source>
        <dbReference type="Pfam" id="PF00582"/>
    </source>
</evidence>
<dbReference type="CDD" id="cd00293">
    <property type="entry name" value="USP-like"/>
    <property type="match status" value="1"/>
</dbReference>
<protein>
    <submittedName>
        <fullName evidence="3">Universal stress protein</fullName>
    </submittedName>
</protein>
<dbReference type="Gene3D" id="3.40.50.620">
    <property type="entry name" value="HUPs"/>
    <property type="match status" value="1"/>
</dbReference>